<dbReference type="EMBL" id="JZWT02000013">
    <property type="protein sequence ID" value="MFB6490725.1"/>
    <property type="molecule type" value="Genomic_DNA"/>
</dbReference>
<accession>A0ACC6V149</accession>
<evidence type="ECO:0000313" key="1">
    <source>
        <dbReference type="EMBL" id="MFB6490725.1"/>
    </source>
</evidence>
<gene>
    <name evidence="1" type="ORF">TU35_005695</name>
</gene>
<proteinExistence type="predicted"/>
<organism evidence="1 2">
    <name type="scientific">Thermoproteus sp. AZ2</name>
    <dbReference type="NCBI Taxonomy" id="1609232"/>
    <lineage>
        <taxon>Archaea</taxon>
        <taxon>Thermoproteota</taxon>
        <taxon>Thermoprotei</taxon>
        <taxon>Thermoproteales</taxon>
        <taxon>Thermoproteaceae</taxon>
        <taxon>Thermoproteus</taxon>
    </lineage>
</organism>
<evidence type="ECO:0000313" key="2">
    <source>
        <dbReference type="Proteomes" id="UP000033636"/>
    </source>
</evidence>
<dbReference type="Proteomes" id="UP000033636">
    <property type="component" value="Unassembled WGS sequence"/>
</dbReference>
<protein>
    <submittedName>
        <fullName evidence="1">Uroporphyrinogen-III synthase</fullName>
    </submittedName>
</protein>
<name>A0ACC6V149_9CREN</name>
<reference evidence="1" key="1">
    <citation type="submission" date="2024-07" db="EMBL/GenBank/DDBJ databases">
        <title>Metagenome and Metagenome-Assembled Genomes of Archaea from a hot spring from the geothermal field of Los Azufres, Mexico.</title>
        <authorList>
            <person name="Marin-Paredes R."/>
            <person name="Martinez-Romero E."/>
            <person name="Servin-Garciduenas L.E."/>
        </authorList>
    </citation>
    <scope>NUCLEOTIDE SEQUENCE</scope>
</reference>
<comment type="caution">
    <text evidence="1">The sequence shown here is derived from an EMBL/GenBank/DDBJ whole genome shotgun (WGS) entry which is preliminary data.</text>
</comment>
<sequence length="204" mass="21702">MRTVVVRIKEGPCPEGAECISIGTIKPRPYEIPDGDYLVVMSPAVAKFVDIERIRRRFRCVICVGPSTAEAVGSCAVPREYSSYGVAKLLEAMAPGRVVVLRSSAGNDVLRRLVPGVVEVAIYDVEIDEERLTRYAPAIAQAEAVVLTSATVARAVAKAVDLAGKTVVAIGPVTSKALSELGISHVVAEESTIEKAVETARRGK</sequence>